<reference key="2">
    <citation type="submission" date="2011-05" db="EMBL/GenBank/DDBJ databases">
        <title>The Genome of Mycoplasma haemofelis Strain Ohio2, a pathogenic hemoplasma of the cat.</title>
        <authorList>
            <person name="Santos A.P."/>
            <person name="Guimaraes A.M.S."/>
            <person name="SanMiguel P.J."/>
            <person name="Martin S.W."/>
            <person name="Messick J.B."/>
        </authorList>
    </citation>
    <scope>NUCLEOTIDE SEQUENCE</scope>
    <source>
        <strain>Ohio2</strain>
    </source>
</reference>
<dbReference type="STRING" id="859194.MHF_0322"/>
<dbReference type="BioCyc" id="MHAE859194:G1GR7-318-MONOMER"/>
<dbReference type="Proteomes" id="UP000007952">
    <property type="component" value="Chromosome"/>
</dbReference>
<dbReference type="AlphaFoldDB" id="F6FGS8"/>
<dbReference type="KEGG" id="mhf:MHF_0322"/>
<protein>
    <submittedName>
        <fullName evidence="1">Uncharacterized protein</fullName>
    </submittedName>
</protein>
<accession>F6FGS8</accession>
<sequence length="230" mass="25519">MTSSTLVKGALGLGAASATATGVAYANGVFSSSEELISKLIKTSRPDKREITATDGNDANWKEAWKRYREDNRDKNPNEDLWRLEGWTKPASGNIDNTTPAISSFISECKSRLSHKASGIEDASYKEVLRYCTRDTLVKDLIIENIARDGKQLLQDGDTEGWNSAWQRYVDANKVKEKGKDKWKLSDWGSTSSATTISTNFKNTCGSKSTSKAHTIDNEDYKDVVSWCTK</sequence>
<dbReference type="EMBL" id="CP002808">
    <property type="protein sequence ID" value="AEG72601.1"/>
    <property type="molecule type" value="Genomic_DNA"/>
</dbReference>
<gene>
    <name evidence="1" type="ordered locus">MHF_0322</name>
</gene>
<evidence type="ECO:0000313" key="1">
    <source>
        <dbReference type="EMBL" id="AEG72601.1"/>
    </source>
</evidence>
<proteinExistence type="predicted"/>
<dbReference type="HOGENOM" id="CLU_098620_0_0_14"/>
<evidence type="ECO:0000313" key="2">
    <source>
        <dbReference type="Proteomes" id="UP000007952"/>
    </source>
</evidence>
<reference evidence="1 2" key="1">
    <citation type="journal article" date="2011" name="J. Bacteriol.">
        <title>Complete genome sequences of two hemotropic Mycoplasmas, Mycoplasma haemofelis strain Ohio2 and Mycoplasma suis strain Illinois.</title>
        <authorList>
            <person name="Messick J.B."/>
            <person name="Santos A.P."/>
            <person name="Guimaraes A.M."/>
        </authorList>
    </citation>
    <scope>NUCLEOTIDE SEQUENCE [LARGE SCALE GENOMIC DNA]</scope>
    <source>
        <strain evidence="1 2">Ohio2</strain>
    </source>
</reference>
<name>F6FGS8_MYCHI</name>
<organism evidence="1 2">
    <name type="scientific">Mycoplasma haemofelis (strain Ohio2)</name>
    <dbReference type="NCBI Taxonomy" id="859194"/>
    <lineage>
        <taxon>Bacteria</taxon>
        <taxon>Bacillati</taxon>
        <taxon>Mycoplasmatota</taxon>
        <taxon>Mollicutes</taxon>
        <taxon>Mycoplasmataceae</taxon>
        <taxon>Mycoplasma</taxon>
    </lineage>
</organism>